<dbReference type="Gene3D" id="1.10.287.130">
    <property type="match status" value="1"/>
</dbReference>
<dbReference type="PANTHER" id="PTHR45339">
    <property type="entry name" value="HYBRID SIGNAL TRANSDUCTION HISTIDINE KINASE J"/>
    <property type="match status" value="1"/>
</dbReference>
<dbReference type="Gene3D" id="3.30.565.10">
    <property type="entry name" value="Histidine kinase-like ATPase, C-terminal domain"/>
    <property type="match status" value="1"/>
</dbReference>
<evidence type="ECO:0000256" key="6">
    <source>
        <dbReference type="SAM" id="Coils"/>
    </source>
</evidence>
<dbReference type="InterPro" id="IPR036890">
    <property type="entry name" value="HATPase_C_sf"/>
</dbReference>
<dbReference type="SMART" id="SM00388">
    <property type="entry name" value="HisKA"/>
    <property type="match status" value="1"/>
</dbReference>
<dbReference type="PROSITE" id="PS50112">
    <property type="entry name" value="PAS"/>
    <property type="match status" value="1"/>
</dbReference>
<gene>
    <name evidence="12" type="ORF">DWB62_005210</name>
    <name evidence="11" type="ORF">GNY23_05210</name>
</gene>
<dbReference type="CDD" id="cd16922">
    <property type="entry name" value="HATPase_EvgS-ArcB-TorS-like"/>
    <property type="match status" value="1"/>
</dbReference>
<evidence type="ECO:0000313" key="14">
    <source>
        <dbReference type="Proteomes" id="UP000462449"/>
    </source>
</evidence>
<evidence type="ECO:0000256" key="2">
    <source>
        <dbReference type="ARBA" id="ARBA00012438"/>
    </source>
</evidence>
<evidence type="ECO:0000259" key="9">
    <source>
        <dbReference type="PROSITE" id="PS50112"/>
    </source>
</evidence>
<dbReference type="InterPro" id="IPR001789">
    <property type="entry name" value="Sig_transdc_resp-reg_receiver"/>
</dbReference>
<dbReference type="SUPFAM" id="SSF55785">
    <property type="entry name" value="PYP-like sensor domain (PAS domain)"/>
    <property type="match status" value="2"/>
</dbReference>
<feature type="modified residue" description="4-aspartylphosphate" evidence="5">
    <location>
        <position position="723"/>
    </location>
</feature>
<keyword evidence="6" id="KW-0175">Coiled coil</keyword>
<protein>
    <recommendedName>
        <fullName evidence="2">histidine kinase</fullName>
        <ecNumber evidence="2">2.7.13.3</ecNumber>
    </recommendedName>
</protein>
<reference evidence="12 13" key="1">
    <citation type="submission" date="2019-11" db="EMBL/GenBank/DDBJ databases">
        <title>Draft genome sequence of Labilibaculum sp. strain SYP isolated from Black Sea.</title>
        <authorList>
            <person name="Yadav S."/>
            <person name="Villanueva L."/>
        </authorList>
    </citation>
    <scope>NUCLEOTIDE SEQUENCE [LARGE SCALE GENOMIC DNA]</scope>
    <source>
        <strain evidence="12 13">44</strain>
    </source>
</reference>
<dbReference type="NCBIfam" id="TIGR00229">
    <property type="entry name" value="sensory_box"/>
    <property type="match status" value="2"/>
</dbReference>
<evidence type="ECO:0000256" key="5">
    <source>
        <dbReference type="PROSITE-ProRule" id="PRU00169"/>
    </source>
</evidence>
<dbReference type="EMBL" id="WOTW01000008">
    <property type="protein sequence ID" value="MUP37205.1"/>
    <property type="molecule type" value="Genomic_DNA"/>
</dbReference>
<dbReference type="PROSITE" id="PS50110">
    <property type="entry name" value="RESPONSE_REGULATORY"/>
    <property type="match status" value="2"/>
</dbReference>
<dbReference type="SMART" id="SM00448">
    <property type="entry name" value="REC"/>
    <property type="match status" value="2"/>
</dbReference>
<dbReference type="InterPro" id="IPR005467">
    <property type="entry name" value="His_kinase_dom"/>
</dbReference>
<comment type="caution">
    <text evidence="11">The sequence shown here is derived from an EMBL/GenBank/DDBJ whole genome shotgun (WGS) entry which is preliminary data.</text>
</comment>
<dbReference type="PRINTS" id="PR00344">
    <property type="entry name" value="BCTRLSENSOR"/>
</dbReference>
<evidence type="ECO:0000256" key="3">
    <source>
        <dbReference type="ARBA" id="ARBA00022553"/>
    </source>
</evidence>
<keyword evidence="3 5" id="KW-0597">Phosphoprotein</keyword>
<feature type="domain" description="Histidine kinase" evidence="7">
    <location>
        <begin position="427"/>
        <end position="651"/>
    </location>
</feature>
<dbReference type="Gene3D" id="3.40.50.2300">
    <property type="match status" value="2"/>
</dbReference>
<dbReference type="EMBL" id="QTZN02000008">
    <property type="protein sequence ID" value="MVB06410.1"/>
    <property type="molecule type" value="Genomic_DNA"/>
</dbReference>
<evidence type="ECO:0000259" key="10">
    <source>
        <dbReference type="PROSITE" id="PS50113"/>
    </source>
</evidence>
<dbReference type="InterPro" id="IPR035965">
    <property type="entry name" value="PAS-like_dom_sf"/>
</dbReference>
<dbReference type="Gene3D" id="3.30.450.20">
    <property type="entry name" value="PAS domain"/>
    <property type="match status" value="2"/>
</dbReference>
<dbReference type="InterPro" id="IPR003594">
    <property type="entry name" value="HATPase_dom"/>
</dbReference>
<dbReference type="InterPro" id="IPR013655">
    <property type="entry name" value="PAS_fold_3"/>
</dbReference>
<dbReference type="Pfam" id="PF08447">
    <property type="entry name" value="PAS_3"/>
    <property type="match status" value="2"/>
</dbReference>
<feature type="domain" description="Response regulatory" evidence="8">
    <location>
        <begin position="3"/>
        <end position="122"/>
    </location>
</feature>
<dbReference type="InterPro" id="IPR000014">
    <property type="entry name" value="PAS"/>
</dbReference>
<feature type="domain" description="PAC" evidence="10">
    <location>
        <begin position="230"/>
        <end position="281"/>
    </location>
</feature>
<dbReference type="EC" id="2.7.13.3" evidence="2"/>
<keyword evidence="13" id="KW-1185">Reference proteome</keyword>
<dbReference type="SMART" id="SM00086">
    <property type="entry name" value="PAC"/>
    <property type="match status" value="2"/>
</dbReference>
<evidence type="ECO:0000313" key="11">
    <source>
        <dbReference type="EMBL" id="MUP37205.1"/>
    </source>
</evidence>
<evidence type="ECO:0000259" key="7">
    <source>
        <dbReference type="PROSITE" id="PS50109"/>
    </source>
</evidence>
<dbReference type="CDD" id="cd00082">
    <property type="entry name" value="HisKA"/>
    <property type="match status" value="1"/>
</dbReference>
<evidence type="ECO:0000313" key="12">
    <source>
        <dbReference type="EMBL" id="MVB06410.1"/>
    </source>
</evidence>
<dbReference type="OrthoDB" id="9796457at2"/>
<feature type="coiled-coil region" evidence="6">
    <location>
        <begin position="117"/>
        <end position="148"/>
    </location>
</feature>
<dbReference type="SUPFAM" id="SSF47384">
    <property type="entry name" value="Homodimeric domain of signal transducing histidine kinase"/>
    <property type="match status" value="1"/>
</dbReference>
<dbReference type="PANTHER" id="PTHR45339:SF1">
    <property type="entry name" value="HYBRID SIGNAL TRANSDUCTION HISTIDINE KINASE J"/>
    <property type="match status" value="1"/>
</dbReference>
<evidence type="ECO:0000313" key="13">
    <source>
        <dbReference type="Proteomes" id="UP000285951"/>
    </source>
</evidence>
<dbReference type="Proteomes" id="UP000285951">
    <property type="component" value="Unassembled WGS sequence"/>
</dbReference>
<organism evidence="11 14">
    <name type="scientific">Labilibaculum euxinus</name>
    <dbReference type="NCBI Taxonomy" id="2686357"/>
    <lineage>
        <taxon>Bacteria</taxon>
        <taxon>Pseudomonadati</taxon>
        <taxon>Bacteroidota</taxon>
        <taxon>Bacteroidia</taxon>
        <taxon>Marinilabiliales</taxon>
        <taxon>Marinifilaceae</taxon>
        <taxon>Labilibaculum</taxon>
    </lineage>
</organism>
<feature type="modified residue" description="4-aspartylphosphate" evidence="5">
    <location>
        <position position="54"/>
    </location>
</feature>
<evidence type="ECO:0000256" key="1">
    <source>
        <dbReference type="ARBA" id="ARBA00000085"/>
    </source>
</evidence>
<dbReference type="FunFam" id="3.30.565.10:FF:000010">
    <property type="entry name" value="Sensor histidine kinase RcsC"/>
    <property type="match status" value="1"/>
</dbReference>
<dbReference type="RefSeq" id="WP_156195023.1">
    <property type="nucleotide sequence ID" value="NZ_QTZN02000008.1"/>
</dbReference>
<proteinExistence type="predicted"/>
<feature type="domain" description="PAS" evidence="9">
    <location>
        <begin position="152"/>
        <end position="227"/>
    </location>
</feature>
<dbReference type="GO" id="GO:0000155">
    <property type="term" value="F:phosphorelay sensor kinase activity"/>
    <property type="evidence" value="ECO:0007669"/>
    <property type="project" value="InterPro"/>
</dbReference>
<dbReference type="SMART" id="SM00387">
    <property type="entry name" value="HATPase_c"/>
    <property type="match status" value="1"/>
</dbReference>
<dbReference type="Pfam" id="PF02518">
    <property type="entry name" value="HATPase_c"/>
    <property type="match status" value="1"/>
</dbReference>
<dbReference type="Pfam" id="PF00072">
    <property type="entry name" value="Response_reg"/>
    <property type="match status" value="2"/>
</dbReference>
<name>A0A7M4D3H6_9BACT</name>
<dbReference type="InterPro" id="IPR011006">
    <property type="entry name" value="CheY-like_superfamily"/>
</dbReference>
<dbReference type="PROSITE" id="PS50113">
    <property type="entry name" value="PAC"/>
    <property type="match status" value="1"/>
</dbReference>
<dbReference type="CDD" id="cd17546">
    <property type="entry name" value="REC_hyHK_CKI1_RcsC-like"/>
    <property type="match status" value="1"/>
</dbReference>
<dbReference type="Proteomes" id="UP000462449">
    <property type="component" value="Unassembled WGS sequence"/>
</dbReference>
<dbReference type="AlphaFoldDB" id="A0A7M4D3H6"/>
<dbReference type="InterPro" id="IPR004358">
    <property type="entry name" value="Sig_transdc_His_kin-like_C"/>
</dbReference>
<keyword evidence="4" id="KW-0902">Two-component regulatory system</keyword>
<comment type="catalytic activity">
    <reaction evidence="1">
        <text>ATP + protein L-histidine = ADP + protein N-phospho-L-histidine.</text>
        <dbReference type="EC" id="2.7.13.3"/>
    </reaction>
</comment>
<dbReference type="SUPFAM" id="SSF52172">
    <property type="entry name" value="CheY-like"/>
    <property type="match status" value="2"/>
</dbReference>
<sequence>MIKILAIDDNNDNLVVYRAILKSYYPNCTIITCQSGSEGIETAIKEQPDTILLDIIMPGMNGFETAEKLKQEAKTKHIPIILITAMRDDKKSRIKGLETGADAFLSKPIEEEELIAQLNAMLRIKDAEDKLRKENKELSADIEIKITELEEGNRKMETLLNNLPGFVYRCANNRDWKIEYISEGCKDITGYTPKDFIDQKKINFNQIILPEYRDLLWDKWQEALGRKSVFVGEYPIRNKNGEIHWIWERGRGVFDGDHLISLEGFITDITKQKNAEHLRKESEEKFQKIFEGAPLGIALINSADGQFLQMNFKYCEITGCSKEHLKKINWQSITHPDDIQQDLDQMKLLNTGEITDFTLEKRLTQPNGDCVWITLTVAKVDVQVKGDSCHLAMIEDITQRKNLTEALITAKEDAEKSDRIKSTFLASMSHELRTPLNAVIGFSELINENSNMEDILSFNDIINKSGNNLLALIEDLFDISLIETGDIRIENEPFSIQSMLDEVQFIIKNEQLILGKEEIELKMYVDFGNINPILNSDQNRIKQVLLNLLKNALKFTQWGSVEFGCLESFQNQIPMLKFYVTDSGIGIPPDKQELIFEVFRQVDESKTRIYGGTGLGLTICKRLINLLGGEIWVESEIGKGASFFFTIPVDVDDAKQIHTNGVCQQKLSLKGKTILIAEDDTSSYSYLVEILSREGAQCIRAKNGREAVNYCKTIEKVDLLLMDINMPVMNGYEATKQIKNIKPELPIIAQTAYAMSGDREKILSTGCDLYLSKPVGKNTLLDAINKCFNKNNQLTTVQ</sequence>
<dbReference type="InterPro" id="IPR000700">
    <property type="entry name" value="PAS-assoc_C"/>
</dbReference>
<accession>A0A7M4D3H6</accession>
<evidence type="ECO:0000259" key="8">
    <source>
        <dbReference type="PROSITE" id="PS50110"/>
    </source>
</evidence>
<reference evidence="11 14" key="2">
    <citation type="submission" date="2019-12" db="EMBL/GenBank/DDBJ databases">
        <title>Draft genome sequence of Labilibaculum sp. strain 44 isolated from deep waters of Black Sea.</title>
        <authorList>
            <person name="Yadav S."/>
            <person name="Villanueva L."/>
        </authorList>
    </citation>
    <scope>NUCLEOTIDE SEQUENCE [LARGE SCALE GENOMIC DNA]</scope>
    <source>
        <strain evidence="11 14">44</strain>
    </source>
</reference>
<dbReference type="InterPro" id="IPR036097">
    <property type="entry name" value="HisK_dim/P_sf"/>
</dbReference>
<dbReference type="SUPFAM" id="SSF55874">
    <property type="entry name" value="ATPase domain of HSP90 chaperone/DNA topoisomerase II/histidine kinase"/>
    <property type="match status" value="1"/>
</dbReference>
<evidence type="ECO:0000256" key="4">
    <source>
        <dbReference type="ARBA" id="ARBA00023012"/>
    </source>
</evidence>
<dbReference type="Pfam" id="PF00512">
    <property type="entry name" value="HisKA"/>
    <property type="match status" value="1"/>
</dbReference>
<dbReference type="SMART" id="SM00091">
    <property type="entry name" value="PAS"/>
    <property type="match status" value="2"/>
</dbReference>
<dbReference type="InterPro" id="IPR003661">
    <property type="entry name" value="HisK_dim/P_dom"/>
</dbReference>
<dbReference type="PROSITE" id="PS50109">
    <property type="entry name" value="HIS_KIN"/>
    <property type="match status" value="1"/>
</dbReference>
<dbReference type="InterPro" id="IPR001610">
    <property type="entry name" value="PAC"/>
</dbReference>
<feature type="domain" description="Response regulatory" evidence="8">
    <location>
        <begin position="673"/>
        <end position="788"/>
    </location>
</feature>
<dbReference type="CDD" id="cd00130">
    <property type="entry name" value="PAS"/>
    <property type="match status" value="2"/>
</dbReference>